<evidence type="ECO:0000313" key="4">
    <source>
        <dbReference type="Proteomes" id="UP000244384"/>
    </source>
</evidence>
<dbReference type="OrthoDB" id="3744378at2"/>
<feature type="domain" description="EamA" evidence="2">
    <location>
        <begin position="155"/>
        <end position="288"/>
    </location>
</feature>
<proteinExistence type="inferred from homology"/>
<protein>
    <submittedName>
        <fullName evidence="3">EamA family transporter</fullName>
    </submittedName>
</protein>
<feature type="domain" description="EamA" evidence="2">
    <location>
        <begin position="11"/>
        <end position="139"/>
    </location>
</feature>
<evidence type="ECO:0000256" key="1">
    <source>
        <dbReference type="ARBA" id="ARBA00007362"/>
    </source>
</evidence>
<dbReference type="KEGG" id="aez:C3E78_17295"/>
<accession>A0A5F2EPD0</accession>
<gene>
    <name evidence="3" type="ORF">C3E78_17295</name>
</gene>
<organism evidence="3 4">
    <name type="scientific">Aeromicrobium chenweiae</name>
    <dbReference type="NCBI Taxonomy" id="2079793"/>
    <lineage>
        <taxon>Bacteria</taxon>
        <taxon>Bacillati</taxon>
        <taxon>Actinomycetota</taxon>
        <taxon>Actinomycetes</taxon>
        <taxon>Propionibacteriales</taxon>
        <taxon>Nocardioidaceae</taxon>
        <taxon>Aeromicrobium</taxon>
    </lineage>
</organism>
<evidence type="ECO:0000313" key="3">
    <source>
        <dbReference type="EMBL" id="AWB93823.1"/>
    </source>
</evidence>
<dbReference type="InterPro" id="IPR052756">
    <property type="entry name" value="Alkyne_AA_exporter"/>
</dbReference>
<keyword evidence="4" id="KW-1185">Reference proteome</keyword>
<evidence type="ECO:0000259" key="2">
    <source>
        <dbReference type="Pfam" id="PF00892"/>
    </source>
</evidence>
<dbReference type="GO" id="GO:0016020">
    <property type="term" value="C:membrane"/>
    <property type="evidence" value="ECO:0007669"/>
    <property type="project" value="InterPro"/>
</dbReference>
<dbReference type="SUPFAM" id="SSF103481">
    <property type="entry name" value="Multidrug resistance efflux transporter EmrE"/>
    <property type="match status" value="2"/>
</dbReference>
<dbReference type="EMBL" id="CP026952">
    <property type="protein sequence ID" value="AWB93823.1"/>
    <property type="molecule type" value="Genomic_DNA"/>
</dbReference>
<accession>A0A2S0WR32</accession>
<dbReference type="Gene3D" id="1.10.3730.20">
    <property type="match status" value="1"/>
</dbReference>
<dbReference type="Pfam" id="PF00892">
    <property type="entry name" value="EamA"/>
    <property type="match status" value="2"/>
</dbReference>
<reference evidence="4" key="1">
    <citation type="submission" date="2018-01" db="EMBL/GenBank/DDBJ databases">
        <authorList>
            <person name="Li J."/>
        </authorList>
    </citation>
    <scope>NUCLEOTIDE SEQUENCE [LARGE SCALE GENOMIC DNA]</scope>
    <source>
        <strain evidence="4">592</strain>
    </source>
</reference>
<dbReference type="PANTHER" id="PTHR12715:SF4">
    <property type="entry name" value="EAMA DOMAIN-CONTAINING PROTEIN"/>
    <property type="match status" value="1"/>
</dbReference>
<dbReference type="AlphaFoldDB" id="A0A2S0WR32"/>
<name>A0A2S0WR32_9ACTN</name>
<sequence length="307" mass="31523">MKTDRDLSLPALLVTVVLWASAFVAIRAVGDTFSPGSLTLGRLVVGAVALLAVARPTAAGIPRGRILGLVVVYGLTWSVAYNIALNAAERDLDAGTTALIVNIAPALIALLAGFIFKDGFPRPLIIGMLVAFAGVALIALGGDQHAAGGQSPSTAGVVLCVLAALFYATGALVQKPVLAFVSPVMCVWLGCVVGVVACLPFAPALVDEVSTASVHDLLWLVYLGVFPTAIGFSTWSYALQRISAGQAASTTYLVPAVATLVSWAVLDEVPVALAFVGGALCLVGVAITRLRPRGSRPPARDGVSARR</sequence>
<comment type="similarity">
    <text evidence="1">Belongs to the EamA transporter family.</text>
</comment>
<dbReference type="Proteomes" id="UP000244384">
    <property type="component" value="Chromosome"/>
</dbReference>
<dbReference type="PANTHER" id="PTHR12715">
    <property type="entry name" value="TRANSPORTER, DRUG/METABOLITE EXPORTER FAMILY"/>
    <property type="match status" value="1"/>
</dbReference>
<dbReference type="InterPro" id="IPR037185">
    <property type="entry name" value="EmrE-like"/>
</dbReference>
<dbReference type="RefSeq" id="WP_108580535.1">
    <property type="nucleotide sequence ID" value="NZ_CP026952.1"/>
</dbReference>
<dbReference type="InterPro" id="IPR000620">
    <property type="entry name" value="EamA_dom"/>
</dbReference>